<protein>
    <submittedName>
        <fullName evidence="1">Uncharacterized protein</fullName>
    </submittedName>
</protein>
<name>A0A0M2KBF5_9GAMM</name>
<comment type="caution">
    <text evidence="1">The sequence shown here is derived from an EMBL/GenBank/DDBJ whole genome shotgun (WGS) entry which is preliminary data.</text>
</comment>
<organism evidence="1 2">
    <name type="scientific">Erwinia tracheiphila</name>
    <dbReference type="NCBI Taxonomy" id="65700"/>
    <lineage>
        <taxon>Bacteria</taxon>
        <taxon>Pseudomonadati</taxon>
        <taxon>Pseudomonadota</taxon>
        <taxon>Gammaproteobacteria</taxon>
        <taxon>Enterobacterales</taxon>
        <taxon>Erwiniaceae</taxon>
        <taxon>Erwinia</taxon>
    </lineage>
</organism>
<evidence type="ECO:0000313" key="2">
    <source>
        <dbReference type="Proteomes" id="UP000033924"/>
    </source>
</evidence>
<proteinExistence type="predicted"/>
<accession>A0A0M2KBF5</accession>
<dbReference type="AlphaFoldDB" id="A0A0M2KBF5"/>
<reference evidence="1 2" key="1">
    <citation type="submission" date="2015-01" db="EMBL/GenBank/DDBJ databases">
        <title>Erwinia tracheiphila.</title>
        <authorList>
            <person name="Shapiro L.R."/>
        </authorList>
    </citation>
    <scope>NUCLEOTIDE SEQUENCE [LARGE SCALE GENOMIC DNA]</scope>
    <source>
        <strain evidence="1 2">BuffGH</strain>
    </source>
</reference>
<evidence type="ECO:0000313" key="1">
    <source>
        <dbReference type="EMBL" id="KKF36279.1"/>
    </source>
</evidence>
<gene>
    <name evidence="1" type="ORF">SY86_13880</name>
</gene>
<sequence>MPTATFLHANKKTAMLSSLRYRSCNQFVEPLIALNIILFPRFLFQKVKVLMPGYQFFQARYLMYN</sequence>
<keyword evidence="2" id="KW-1185">Reference proteome</keyword>
<dbReference type="EMBL" id="JXNU01000003">
    <property type="protein sequence ID" value="KKF36279.1"/>
    <property type="molecule type" value="Genomic_DNA"/>
</dbReference>
<dbReference type="Proteomes" id="UP000033924">
    <property type="component" value="Unassembled WGS sequence"/>
</dbReference>